<evidence type="ECO:0000259" key="23">
    <source>
        <dbReference type="PROSITE" id="PS50923"/>
    </source>
</evidence>
<dbReference type="CDD" id="cd03592">
    <property type="entry name" value="CLECT_selectins_like"/>
    <property type="match status" value="1"/>
</dbReference>
<evidence type="ECO:0000256" key="2">
    <source>
        <dbReference type="ARBA" id="ARBA00007360"/>
    </source>
</evidence>
<evidence type="ECO:0000256" key="7">
    <source>
        <dbReference type="ARBA" id="ARBA00022723"/>
    </source>
</evidence>
<dbReference type="InterPro" id="IPR000742">
    <property type="entry name" value="EGF"/>
</dbReference>
<keyword evidence="14 19" id="KW-0472">Membrane</keyword>
<evidence type="ECO:0000256" key="17">
    <source>
        <dbReference type="PROSITE-ProRule" id="PRU00076"/>
    </source>
</evidence>
<reference evidence="24" key="2">
    <citation type="submission" date="2025-09" db="UniProtKB">
        <authorList>
            <consortium name="Ensembl"/>
        </authorList>
    </citation>
    <scope>IDENTIFICATION</scope>
</reference>
<dbReference type="Proteomes" id="UP000261340">
    <property type="component" value="Unplaced"/>
</dbReference>
<evidence type="ECO:0000256" key="9">
    <source>
        <dbReference type="ARBA" id="ARBA00022734"/>
    </source>
</evidence>
<dbReference type="GO" id="GO:0030246">
    <property type="term" value="F:carbohydrate binding"/>
    <property type="evidence" value="ECO:0007669"/>
    <property type="project" value="UniProtKB-KW"/>
</dbReference>
<feature type="transmembrane region" description="Helical" evidence="19">
    <location>
        <begin position="461"/>
        <end position="478"/>
    </location>
</feature>
<reference evidence="24" key="1">
    <citation type="submission" date="2025-08" db="UniProtKB">
        <authorList>
            <consortium name="Ensembl"/>
        </authorList>
    </citation>
    <scope>IDENTIFICATION</scope>
</reference>
<evidence type="ECO:0000256" key="20">
    <source>
        <dbReference type="SAM" id="SignalP"/>
    </source>
</evidence>
<evidence type="ECO:0000256" key="1">
    <source>
        <dbReference type="ARBA" id="ARBA00004251"/>
    </source>
</evidence>
<feature type="disulfide bond" evidence="17">
    <location>
        <begin position="168"/>
        <end position="177"/>
    </location>
</feature>
<dbReference type="PANTHER" id="PTHR19325">
    <property type="entry name" value="COMPLEMENT COMPONENT-RELATED SUSHI DOMAIN-CONTAINING"/>
    <property type="match status" value="1"/>
</dbReference>
<comment type="caution">
    <text evidence="17">Lacks conserved residue(s) required for the propagation of feature annotation.</text>
</comment>
<evidence type="ECO:0000259" key="21">
    <source>
        <dbReference type="PROSITE" id="PS50026"/>
    </source>
</evidence>
<name>A0A3Q0S3V3_AMPCI</name>
<dbReference type="PROSITE" id="PS00022">
    <property type="entry name" value="EGF_1"/>
    <property type="match status" value="1"/>
</dbReference>
<evidence type="ECO:0000259" key="22">
    <source>
        <dbReference type="PROSITE" id="PS50041"/>
    </source>
</evidence>
<dbReference type="InterPro" id="IPR018378">
    <property type="entry name" value="C-type_lectin_CS"/>
</dbReference>
<evidence type="ECO:0000256" key="6">
    <source>
        <dbReference type="ARBA" id="ARBA00022692"/>
    </source>
</evidence>
<dbReference type="PROSITE" id="PS01186">
    <property type="entry name" value="EGF_2"/>
    <property type="match status" value="1"/>
</dbReference>
<protein>
    <submittedName>
        <fullName evidence="24">Selectin E</fullName>
    </submittedName>
</protein>
<evidence type="ECO:0000256" key="16">
    <source>
        <dbReference type="ARBA" id="ARBA00023180"/>
    </source>
</evidence>
<dbReference type="Gene3D" id="3.10.100.10">
    <property type="entry name" value="Mannose-Binding Protein A, subunit A"/>
    <property type="match status" value="1"/>
</dbReference>
<keyword evidence="12" id="KW-0130">Cell adhesion</keyword>
<evidence type="ECO:0000256" key="8">
    <source>
        <dbReference type="ARBA" id="ARBA00022729"/>
    </source>
</evidence>
<keyword evidence="3" id="KW-1003">Cell membrane</keyword>
<feature type="chain" id="PRO_5018581916" evidence="20">
    <location>
        <begin position="23"/>
        <end position="507"/>
    </location>
</feature>
<evidence type="ECO:0000256" key="14">
    <source>
        <dbReference type="ARBA" id="ARBA00023136"/>
    </source>
</evidence>
<keyword evidence="9" id="KW-0430">Lectin</keyword>
<dbReference type="OMA" id="FSYGNTC"/>
<dbReference type="GeneTree" id="ENSGT00940000160168"/>
<feature type="disulfide bond" evidence="18">
    <location>
        <begin position="319"/>
        <end position="346"/>
    </location>
</feature>
<feature type="signal peptide" evidence="20">
    <location>
        <begin position="1"/>
        <end position="22"/>
    </location>
</feature>
<accession>A0A3Q0S3V3</accession>
<dbReference type="InterPro" id="IPR016187">
    <property type="entry name" value="CTDL_fold"/>
</dbReference>
<dbReference type="Pfam" id="PF00084">
    <property type="entry name" value="Sushi"/>
    <property type="match status" value="5"/>
</dbReference>
<feature type="domain" description="Sushi" evidence="23">
    <location>
        <begin position="175"/>
        <end position="234"/>
    </location>
</feature>
<dbReference type="Gene3D" id="2.10.25.10">
    <property type="entry name" value="Laminin"/>
    <property type="match status" value="1"/>
</dbReference>
<dbReference type="AlphaFoldDB" id="A0A3Q0S3V3"/>
<evidence type="ECO:0000256" key="15">
    <source>
        <dbReference type="ARBA" id="ARBA00023157"/>
    </source>
</evidence>
<keyword evidence="11" id="KW-0106">Calcium</keyword>
<keyword evidence="5 18" id="KW-0768">Sushi</keyword>
<dbReference type="STRING" id="61819.ENSACIP00000017472"/>
<feature type="domain" description="C-type lectin" evidence="22">
    <location>
        <begin position="20"/>
        <end position="143"/>
    </location>
</feature>
<dbReference type="InterPro" id="IPR016186">
    <property type="entry name" value="C-type_lectin-like/link_sf"/>
</dbReference>
<dbReference type="Pfam" id="PF00059">
    <property type="entry name" value="Lectin_C"/>
    <property type="match status" value="1"/>
</dbReference>
<dbReference type="InterPro" id="IPR002396">
    <property type="entry name" value="Selectin_superfamily"/>
</dbReference>
<keyword evidence="16" id="KW-0325">Glycoprotein</keyword>
<dbReference type="InterPro" id="IPR001304">
    <property type="entry name" value="C-type_lectin-like"/>
</dbReference>
<evidence type="ECO:0000256" key="19">
    <source>
        <dbReference type="SAM" id="Phobius"/>
    </source>
</evidence>
<keyword evidence="7" id="KW-0479">Metal-binding</keyword>
<feature type="domain" description="Sushi" evidence="23">
    <location>
        <begin position="398"/>
        <end position="457"/>
    </location>
</feature>
<evidence type="ECO:0000256" key="13">
    <source>
        <dbReference type="ARBA" id="ARBA00022989"/>
    </source>
</evidence>
<dbReference type="CDD" id="cd00054">
    <property type="entry name" value="EGF_CA"/>
    <property type="match status" value="1"/>
</dbReference>
<dbReference type="SMART" id="SM00032">
    <property type="entry name" value="CCP"/>
    <property type="match status" value="5"/>
</dbReference>
<keyword evidence="15 17" id="KW-1015">Disulfide bond</keyword>
<dbReference type="Ensembl" id="ENSACIT00000017944.1">
    <property type="protein sequence ID" value="ENSACIP00000017472.1"/>
    <property type="gene ID" value="ENSACIG00000013612.1"/>
</dbReference>
<comment type="similarity">
    <text evidence="2">Belongs to the selectin/LECAM family.</text>
</comment>
<keyword evidence="13 19" id="KW-1133">Transmembrane helix</keyword>
<evidence type="ECO:0000256" key="12">
    <source>
        <dbReference type="ARBA" id="ARBA00022889"/>
    </source>
</evidence>
<keyword evidence="10" id="KW-0677">Repeat</keyword>
<dbReference type="PROSITE" id="PS50026">
    <property type="entry name" value="EGF_3"/>
    <property type="match status" value="1"/>
</dbReference>
<keyword evidence="6 19" id="KW-0812">Transmembrane</keyword>
<feature type="domain" description="Sushi" evidence="23">
    <location>
        <begin position="349"/>
        <end position="397"/>
    </location>
</feature>
<keyword evidence="25" id="KW-1185">Reference proteome</keyword>
<dbReference type="GO" id="GO:0005886">
    <property type="term" value="C:plasma membrane"/>
    <property type="evidence" value="ECO:0007669"/>
    <property type="project" value="UniProtKB-SubCell"/>
</dbReference>
<dbReference type="SMART" id="SM00034">
    <property type="entry name" value="CLECT"/>
    <property type="match status" value="1"/>
</dbReference>
<evidence type="ECO:0000256" key="3">
    <source>
        <dbReference type="ARBA" id="ARBA00022475"/>
    </source>
</evidence>
<dbReference type="PRINTS" id="PR00343">
    <property type="entry name" value="SELECTIN"/>
</dbReference>
<dbReference type="SUPFAM" id="SSF57535">
    <property type="entry name" value="Complement control module/SCR domain"/>
    <property type="match status" value="5"/>
</dbReference>
<evidence type="ECO:0000313" key="25">
    <source>
        <dbReference type="Proteomes" id="UP000261340"/>
    </source>
</evidence>
<dbReference type="PROSITE" id="PS50923">
    <property type="entry name" value="SUSHI"/>
    <property type="match status" value="4"/>
</dbReference>
<keyword evidence="4 17" id="KW-0245">EGF-like domain</keyword>
<feature type="disulfide bond" evidence="18">
    <location>
        <begin position="205"/>
        <end position="232"/>
    </location>
</feature>
<dbReference type="FunFam" id="2.10.70.10:FF:000001">
    <property type="entry name" value="Selectin P"/>
    <property type="match status" value="2"/>
</dbReference>
<dbReference type="GO" id="GO:0046872">
    <property type="term" value="F:metal ion binding"/>
    <property type="evidence" value="ECO:0007669"/>
    <property type="project" value="UniProtKB-KW"/>
</dbReference>
<dbReference type="Gene3D" id="2.10.70.10">
    <property type="entry name" value="Complement Module, domain 1"/>
    <property type="match status" value="5"/>
</dbReference>
<evidence type="ECO:0000256" key="10">
    <source>
        <dbReference type="ARBA" id="ARBA00022737"/>
    </source>
</evidence>
<evidence type="ECO:0000256" key="18">
    <source>
        <dbReference type="PROSITE-ProRule" id="PRU00302"/>
    </source>
</evidence>
<comment type="subcellular location">
    <subcellularLocation>
        <location evidence="1">Cell membrane</location>
        <topology evidence="1">Single-pass type I membrane protein</topology>
    </subcellularLocation>
</comment>
<evidence type="ECO:0000256" key="11">
    <source>
        <dbReference type="ARBA" id="ARBA00022837"/>
    </source>
</evidence>
<dbReference type="PANTHER" id="PTHR19325:SF560">
    <property type="entry name" value="SUSHI, VON WILLEBRAND FACTOR TYPE A, EGF AND PENTRAXIN DOMAIN-CONTAINING PROTEIN 1"/>
    <property type="match status" value="1"/>
</dbReference>
<dbReference type="InterPro" id="IPR033991">
    <property type="entry name" value="Selectin_CTLD"/>
</dbReference>
<dbReference type="InterPro" id="IPR035976">
    <property type="entry name" value="Sushi/SCR/CCP_sf"/>
</dbReference>
<organism evidence="24 25">
    <name type="scientific">Amphilophus citrinellus</name>
    <name type="common">Midas cichlid</name>
    <name type="synonym">Cichlasoma citrinellum</name>
    <dbReference type="NCBI Taxonomy" id="61819"/>
    <lineage>
        <taxon>Eukaryota</taxon>
        <taxon>Metazoa</taxon>
        <taxon>Chordata</taxon>
        <taxon>Craniata</taxon>
        <taxon>Vertebrata</taxon>
        <taxon>Euteleostomi</taxon>
        <taxon>Actinopterygii</taxon>
        <taxon>Neopterygii</taxon>
        <taxon>Teleostei</taxon>
        <taxon>Neoteleostei</taxon>
        <taxon>Acanthomorphata</taxon>
        <taxon>Ovalentaria</taxon>
        <taxon>Cichlomorphae</taxon>
        <taxon>Cichliformes</taxon>
        <taxon>Cichlidae</taxon>
        <taxon>New World cichlids</taxon>
        <taxon>Cichlasomatinae</taxon>
        <taxon>Heroini</taxon>
        <taxon>Amphilophus</taxon>
    </lineage>
</organism>
<evidence type="ECO:0000313" key="24">
    <source>
        <dbReference type="Ensembl" id="ENSACIP00000017472.1"/>
    </source>
</evidence>
<feature type="disulfide bond" evidence="18">
    <location>
        <begin position="428"/>
        <end position="455"/>
    </location>
</feature>
<dbReference type="CDD" id="cd00033">
    <property type="entry name" value="CCP"/>
    <property type="match status" value="5"/>
</dbReference>
<feature type="disulfide bond" evidence="18">
    <location>
        <begin position="368"/>
        <end position="395"/>
    </location>
</feature>
<dbReference type="FunFam" id="3.10.100.10:FF:000007">
    <property type="entry name" value="L-selectin"/>
    <property type="match status" value="1"/>
</dbReference>
<sequence>FVSNMYLCSLSVVLCTWTSVECWSYFYSNHTMTWKDARSWCQEHYTDMVAIQNQEEIEHLNNWLPSKKGYYWIGIRKINNIWTWVGTNKPLTEEATNWAEGEPNNGNKKGVSEDCVEMYIKRVPEPGKWNDESCEKLKTALCYTVACKNDSCLHGECVETINSHKCDCFEGFYGDKCPLLEAPENGYINFSGTESVYNSQCSFTCDQGYTLEGHELLTCDRHGNWTGEKPTCQVVQCERLSEPANGSMKCSDPLGPFSYQSTCVVTCDEGYELSGSLASQPLCVAVQCPALYDLENGFVSCGEDIDMRFSYKNTCSFSCAQGYRMVGPSRVTCTSAATWSQQIPHCEVVRCPLLETPHPLGVVCNFTCDEGHELQGAFSMECTNPGHWTSRPPTCTVVRCPLLETPENSHINCSSSESVYYSQCSFTCDQGYTLKGHELLICDHHGKWTGDKPTCQVTTSAAAGGIALLSVVCLAMWISKSLKKNAVMYELSRLDKNSPLLNHLFLF</sequence>
<dbReference type="InterPro" id="IPR050350">
    <property type="entry name" value="Compl-Cell_Adhes-Reg"/>
</dbReference>
<proteinExistence type="inferred from homology"/>
<dbReference type="GO" id="GO:0007155">
    <property type="term" value="P:cell adhesion"/>
    <property type="evidence" value="ECO:0007669"/>
    <property type="project" value="UniProtKB-KW"/>
</dbReference>
<evidence type="ECO:0000256" key="5">
    <source>
        <dbReference type="ARBA" id="ARBA00022659"/>
    </source>
</evidence>
<dbReference type="PROSITE" id="PS00615">
    <property type="entry name" value="C_TYPE_LECTIN_1"/>
    <property type="match status" value="1"/>
</dbReference>
<keyword evidence="8 20" id="KW-0732">Signal</keyword>
<evidence type="ECO:0000256" key="4">
    <source>
        <dbReference type="ARBA" id="ARBA00022536"/>
    </source>
</evidence>
<dbReference type="PROSITE" id="PS50041">
    <property type="entry name" value="C_TYPE_LECTIN_2"/>
    <property type="match status" value="1"/>
</dbReference>
<dbReference type="SUPFAM" id="SSF56436">
    <property type="entry name" value="C-type lectin-like"/>
    <property type="match status" value="1"/>
</dbReference>
<feature type="disulfide bond" evidence="17">
    <location>
        <begin position="147"/>
        <end position="157"/>
    </location>
</feature>
<feature type="domain" description="EGF-like" evidence="21">
    <location>
        <begin position="143"/>
        <end position="178"/>
    </location>
</feature>
<dbReference type="InterPro" id="IPR000436">
    <property type="entry name" value="Sushi_SCR_CCP_dom"/>
</dbReference>
<feature type="domain" description="Sushi" evidence="23">
    <location>
        <begin position="286"/>
        <end position="348"/>
    </location>
</feature>